<dbReference type="AlphaFoldDB" id="A0A4Q9MUV9"/>
<proteinExistence type="predicted"/>
<evidence type="ECO:0008006" key="3">
    <source>
        <dbReference type="Google" id="ProtNLM"/>
    </source>
</evidence>
<accession>A0A4Q9MUV9</accession>
<name>A0A4Q9MUV9_9APHY</name>
<feature type="chain" id="PRO_5020825503" description="Secreted protein" evidence="1">
    <location>
        <begin position="27"/>
        <end position="147"/>
    </location>
</feature>
<dbReference type="Proteomes" id="UP000292957">
    <property type="component" value="Unassembled WGS sequence"/>
</dbReference>
<sequence>MPLISHSSRFTRPSPVFLLLTTILLCSRNDDQRDNDVFQECLGKQRLAHDSLSTSRDQYRAPSTHTFICIAHVSVVDVPIIVSLQHPHLRSFGHSSMANYIFSNVFYCCLGSDVVGNLLRLSSKLARLLVPSPLLYLSSLSCLLYVH</sequence>
<evidence type="ECO:0000256" key="1">
    <source>
        <dbReference type="SAM" id="SignalP"/>
    </source>
</evidence>
<organism evidence="2">
    <name type="scientific">Dichomitus squalens</name>
    <dbReference type="NCBI Taxonomy" id="114155"/>
    <lineage>
        <taxon>Eukaryota</taxon>
        <taxon>Fungi</taxon>
        <taxon>Dikarya</taxon>
        <taxon>Basidiomycota</taxon>
        <taxon>Agaricomycotina</taxon>
        <taxon>Agaricomycetes</taxon>
        <taxon>Polyporales</taxon>
        <taxon>Polyporaceae</taxon>
        <taxon>Dichomitus</taxon>
    </lineage>
</organism>
<keyword evidence="1" id="KW-0732">Signal</keyword>
<evidence type="ECO:0000313" key="2">
    <source>
        <dbReference type="EMBL" id="TBU30412.1"/>
    </source>
</evidence>
<gene>
    <name evidence="2" type="ORF">BD311DRAFT_754833</name>
</gene>
<dbReference type="EMBL" id="ML143406">
    <property type="protein sequence ID" value="TBU30412.1"/>
    <property type="molecule type" value="Genomic_DNA"/>
</dbReference>
<reference evidence="2" key="1">
    <citation type="submission" date="2019-01" db="EMBL/GenBank/DDBJ databases">
        <title>Draft genome sequences of three monokaryotic isolates of the white-rot basidiomycete fungus Dichomitus squalens.</title>
        <authorList>
            <consortium name="DOE Joint Genome Institute"/>
            <person name="Lopez S.C."/>
            <person name="Andreopoulos B."/>
            <person name="Pangilinan J."/>
            <person name="Lipzen A."/>
            <person name="Riley R."/>
            <person name="Ahrendt S."/>
            <person name="Ng V."/>
            <person name="Barry K."/>
            <person name="Daum C."/>
            <person name="Grigoriev I.V."/>
            <person name="Hilden K.S."/>
            <person name="Makela M.R."/>
            <person name="de Vries R.P."/>
        </authorList>
    </citation>
    <scope>NUCLEOTIDE SEQUENCE [LARGE SCALE GENOMIC DNA]</scope>
    <source>
        <strain evidence="2">OM18370.1</strain>
    </source>
</reference>
<protein>
    <recommendedName>
        <fullName evidence="3">Secreted protein</fullName>
    </recommendedName>
</protein>
<feature type="signal peptide" evidence="1">
    <location>
        <begin position="1"/>
        <end position="26"/>
    </location>
</feature>